<reference evidence="3 4" key="1">
    <citation type="submission" date="2014-04" db="EMBL/GenBank/DDBJ databases">
        <authorList>
            <consortium name="DOE Joint Genome Institute"/>
            <person name="Kuo A."/>
            <person name="Ruytinx J."/>
            <person name="Rineau F."/>
            <person name="Colpaert J."/>
            <person name="Kohler A."/>
            <person name="Nagy L.G."/>
            <person name="Floudas D."/>
            <person name="Copeland A."/>
            <person name="Barry K.W."/>
            <person name="Cichocki N."/>
            <person name="Veneault-Fourrey C."/>
            <person name="LaButti K."/>
            <person name="Lindquist E.A."/>
            <person name="Lipzen A."/>
            <person name="Lundell T."/>
            <person name="Morin E."/>
            <person name="Murat C."/>
            <person name="Sun H."/>
            <person name="Tunlid A."/>
            <person name="Henrissat B."/>
            <person name="Grigoriev I.V."/>
            <person name="Hibbett D.S."/>
            <person name="Martin F."/>
            <person name="Nordberg H.P."/>
            <person name="Cantor M.N."/>
            <person name="Hua S.X."/>
        </authorList>
    </citation>
    <scope>NUCLEOTIDE SEQUENCE [LARGE SCALE GENOMIC DNA]</scope>
    <source>
        <strain evidence="3 4">UH-Slu-Lm8-n1</strain>
    </source>
</reference>
<dbReference type="Pfam" id="PF20151">
    <property type="entry name" value="DUF6533"/>
    <property type="match status" value="1"/>
</dbReference>
<keyword evidence="1" id="KW-0812">Transmembrane</keyword>
<protein>
    <submittedName>
        <fullName evidence="3">Unplaced genomic scaffold CY34scaffold_78, whole genome shotgun sequence</fullName>
    </submittedName>
</protein>
<dbReference type="Proteomes" id="UP000054485">
    <property type="component" value="Unassembled WGS sequence"/>
</dbReference>
<evidence type="ECO:0000259" key="2">
    <source>
        <dbReference type="Pfam" id="PF20151"/>
    </source>
</evidence>
<proteinExistence type="predicted"/>
<reference evidence="4" key="2">
    <citation type="submission" date="2015-01" db="EMBL/GenBank/DDBJ databases">
        <title>Evolutionary Origins and Diversification of the Mycorrhizal Mutualists.</title>
        <authorList>
            <consortium name="DOE Joint Genome Institute"/>
            <consortium name="Mycorrhizal Genomics Consortium"/>
            <person name="Kohler A."/>
            <person name="Kuo A."/>
            <person name="Nagy L.G."/>
            <person name="Floudas D."/>
            <person name="Copeland A."/>
            <person name="Barry K.W."/>
            <person name="Cichocki N."/>
            <person name="Veneault-Fourrey C."/>
            <person name="LaButti K."/>
            <person name="Lindquist E.A."/>
            <person name="Lipzen A."/>
            <person name="Lundell T."/>
            <person name="Morin E."/>
            <person name="Murat C."/>
            <person name="Riley R."/>
            <person name="Ohm R."/>
            <person name="Sun H."/>
            <person name="Tunlid A."/>
            <person name="Henrissat B."/>
            <person name="Grigoriev I.V."/>
            <person name="Hibbett D.S."/>
            <person name="Martin F."/>
        </authorList>
    </citation>
    <scope>NUCLEOTIDE SEQUENCE [LARGE SCALE GENOMIC DNA]</scope>
    <source>
        <strain evidence="4">UH-Slu-Lm8-n1</strain>
    </source>
</reference>
<keyword evidence="1" id="KW-1133">Transmembrane helix</keyword>
<keyword evidence="1" id="KW-0472">Membrane</keyword>
<feature type="transmembrane region" description="Helical" evidence="1">
    <location>
        <begin position="51"/>
        <end position="71"/>
    </location>
</feature>
<dbReference type="InParanoid" id="A0A0D0B0P4"/>
<dbReference type="AlphaFoldDB" id="A0A0D0B0P4"/>
<sequence>MTLVSNDPSWWLSINAYSISSYYIVAAYVVLLYDWALTFGQEVELIVRRRWSLMTVLYLTVRYGGMIYAVIRISFAVPTFSTTDAVIIRIANAVMAAVITMKISGVHDWLHGIFPISGFHNLDTCHCMGGPCTVSRGLDRRKALS</sequence>
<evidence type="ECO:0000313" key="3">
    <source>
        <dbReference type="EMBL" id="KIK43584.1"/>
    </source>
</evidence>
<dbReference type="OrthoDB" id="3038503at2759"/>
<feature type="domain" description="DUF6533" evidence="2">
    <location>
        <begin position="22"/>
        <end position="67"/>
    </location>
</feature>
<gene>
    <name evidence="3" type="ORF">CY34DRAFT_695086</name>
</gene>
<dbReference type="HOGENOM" id="CLU_1788098_0_0_1"/>
<dbReference type="InterPro" id="IPR045340">
    <property type="entry name" value="DUF6533"/>
</dbReference>
<dbReference type="EMBL" id="KN835209">
    <property type="protein sequence ID" value="KIK43584.1"/>
    <property type="molecule type" value="Genomic_DNA"/>
</dbReference>
<accession>A0A0D0B0P4</accession>
<evidence type="ECO:0000256" key="1">
    <source>
        <dbReference type="SAM" id="Phobius"/>
    </source>
</evidence>
<name>A0A0D0B0P4_9AGAM</name>
<feature type="transmembrane region" description="Helical" evidence="1">
    <location>
        <begin position="20"/>
        <end position="39"/>
    </location>
</feature>
<organism evidence="3 4">
    <name type="scientific">Suillus luteus UH-Slu-Lm8-n1</name>
    <dbReference type="NCBI Taxonomy" id="930992"/>
    <lineage>
        <taxon>Eukaryota</taxon>
        <taxon>Fungi</taxon>
        <taxon>Dikarya</taxon>
        <taxon>Basidiomycota</taxon>
        <taxon>Agaricomycotina</taxon>
        <taxon>Agaricomycetes</taxon>
        <taxon>Agaricomycetidae</taxon>
        <taxon>Boletales</taxon>
        <taxon>Suillineae</taxon>
        <taxon>Suillaceae</taxon>
        <taxon>Suillus</taxon>
    </lineage>
</organism>
<evidence type="ECO:0000313" key="4">
    <source>
        <dbReference type="Proteomes" id="UP000054485"/>
    </source>
</evidence>
<keyword evidence="4" id="KW-1185">Reference proteome</keyword>